<protein>
    <submittedName>
        <fullName evidence="3">2-polyprenyl-6-methoxyphenol hydroxylase-like FAD-dependent oxidoreductase</fullName>
    </submittedName>
</protein>
<dbReference type="AlphaFoldDB" id="A0A318H6H5"/>
<reference evidence="3 4" key="2">
    <citation type="submission" date="2018-06" db="EMBL/GenBank/DDBJ databases">
        <title>Sequencing of bacterial isolates from soil warming experiment in Harvard Forest, Massachusetts, USA.</title>
        <authorList>
            <person name="Deangelis K.PhD."/>
        </authorList>
    </citation>
    <scope>NUCLEOTIDE SEQUENCE [LARGE SCALE GENOMIC DNA]</scope>
    <source>
        <strain evidence="3 4">GAS496</strain>
    </source>
</reference>
<reference evidence="4" key="1">
    <citation type="submission" date="2018-05" db="EMBL/GenBank/DDBJ databases">
        <authorList>
            <person name="Deangelis K."/>
            <person name="Huntemann M."/>
            <person name="Clum A."/>
            <person name="Pillay M."/>
            <person name="Palaniappan K."/>
            <person name="Varghese N."/>
            <person name="Mikhailova N."/>
            <person name="Stamatis D."/>
            <person name="Reddy T."/>
            <person name="Daum C."/>
            <person name="Shapiro N."/>
            <person name="Ivanova N."/>
            <person name="Kyrpides N."/>
            <person name="Woyke T."/>
        </authorList>
    </citation>
    <scope>NUCLEOTIDE SEQUENCE [LARGE SCALE GENOMIC DNA]</scope>
    <source>
        <strain evidence="4">GAS496</strain>
    </source>
</reference>
<dbReference type="InterPro" id="IPR036188">
    <property type="entry name" value="FAD/NAD-bd_sf"/>
</dbReference>
<dbReference type="GO" id="GO:0016491">
    <property type="term" value="F:oxidoreductase activity"/>
    <property type="evidence" value="ECO:0007669"/>
    <property type="project" value="UniProtKB-KW"/>
</dbReference>
<keyword evidence="4" id="KW-1185">Reference proteome</keyword>
<accession>A0A318H6H5</accession>
<feature type="domain" description="FAD-binding" evidence="2">
    <location>
        <begin position="36"/>
        <end position="358"/>
    </location>
</feature>
<proteinExistence type="predicted"/>
<dbReference type="InterPro" id="IPR050631">
    <property type="entry name" value="PheA/TfdB_FAD_monoxygenase"/>
</dbReference>
<name>A0A318H6H5_9MYCO</name>
<comment type="caution">
    <text evidence="3">The sequence shown here is derived from an EMBL/GenBank/DDBJ whole genome shotgun (WGS) entry which is preliminary data.</text>
</comment>
<organism evidence="3 4">
    <name type="scientific">Mycolicibacterium moriokaense</name>
    <dbReference type="NCBI Taxonomy" id="39691"/>
    <lineage>
        <taxon>Bacteria</taxon>
        <taxon>Bacillati</taxon>
        <taxon>Actinomycetota</taxon>
        <taxon>Actinomycetes</taxon>
        <taxon>Mycobacteriales</taxon>
        <taxon>Mycobacteriaceae</taxon>
        <taxon>Mycolicibacterium</taxon>
    </lineage>
</organism>
<dbReference type="SUPFAM" id="SSF51905">
    <property type="entry name" value="FAD/NAD(P)-binding domain"/>
    <property type="match status" value="1"/>
</dbReference>
<evidence type="ECO:0000313" key="3">
    <source>
        <dbReference type="EMBL" id="PXW99587.1"/>
    </source>
</evidence>
<evidence type="ECO:0000259" key="2">
    <source>
        <dbReference type="Pfam" id="PF01494"/>
    </source>
</evidence>
<dbReference type="GO" id="GO:0071949">
    <property type="term" value="F:FAD binding"/>
    <property type="evidence" value="ECO:0007669"/>
    <property type="project" value="InterPro"/>
</dbReference>
<dbReference type="InterPro" id="IPR002938">
    <property type="entry name" value="FAD-bd"/>
</dbReference>
<gene>
    <name evidence="3" type="ORF">C8E89_14010</name>
</gene>
<dbReference type="PANTHER" id="PTHR43476">
    <property type="entry name" value="3-(3-HYDROXY-PHENYL)PROPIONATE/3-HYDROXYCINNAMIC ACID HYDROXYLASE"/>
    <property type="match status" value="1"/>
</dbReference>
<dbReference type="PRINTS" id="PR00420">
    <property type="entry name" value="RNGMNOXGNASE"/>
</dbReference>
<dbReference type="EMBL" id="QJJU01000040">
    <property type="protein sequence ID" value="PXW99587.1"/>
    <property type="molecule type" value="Genomic_DNA"/>
</dbReference>
<dbReference type="OrthoDB" id="9791689at2"/>
<sequence length="440" mass="47501">MHRAGFAGASTALPAWRIAFLPIDEVESGDGAVESTTVVIAGGGPAGMMAGLLLARAGIAVTVLEKHADFLRDFRGDTVHASTVALLDELGLGAEFRELPQSRMTGLLLPGTDSQRVPVNVFAALPAPYNYVAMVPQWDLLNLLAEAAGREPGFTLRMRTEATGLILADGRVTGVRYRGPDGAGEIHADLALACDGRASALRRDSGLPAREYRVPFDMWWFRLPRHPDEGGDVAGIAPAFGRGEALLALTREGYYQLAYPIPKGSDACRRAEGVEAFRARVAALRPDLADRVETIASMDDVYVLDVRLDRLRRWYTDGLLCLGDAAHAMSPVGGVGINLAIQDAVAAARLLAVPLAENRLTIADLARVQQRRQRPTVILQTMQRTLHLGLSPLLSGRITVRPPWGLLRAASRAPQWILRIPARLIAVGPRPEHAPAFARR</sequence>
<dbReference type="Gene3D" id="3.50.50.60">
    <property type="entry name" value="FAD/NAD(P)-binding domain"/>
    <property type="match status" value="2"/>
</dbReference>
<dbReference type="NCBIfam" id="NF004833">
    <property type="entry name" value="PRK06185.1-1"/>
    <property type="match status" value="1"/>
</dbReference>
<dbReference type="PANTHER" id="PTHR43476:SF5">
    <property type="entry name" value="FAD-DEPENDENT MONOOXYGENASE"/>
    <property type="match status" value="1"/>
</dbReference>
<evidence type="ECO:0000313" key="4">
    <source>
        <dbReference type="Proteomes" id="UP000247781"/>
    </source>
</evidence>
<keyword evidence="1" id="KW-0560">Oxidoreductase</keyword>
<evidence type="ECO:0000256" key="1">
    <source>
        <dbReference type="ARBA" id="ARBA00023002"/>
    </source>
</evidence>
<dbReference type="Pfam" id="PF01494">
    <property type="entry name" value="FAD_binding_3"/>
    <property type="match status" value="1"/>
</dbReference>
<dbReference type="Proteomes" id="UP000247781">
    <property type="component" value="Unassembled WGS sequence"/>
</dbReference>